<accession>A0ABM1TAQ6</accession>
<dbReference type="SMART" id="SM00050">
    <property type="entry name" value="DISIN"/>
    <property type="match status" value="1"/>
</dbReference>
<dbReference type="Pfam" id="PF23106">
    <property type="entry name" value="EGF_Teneurin"/>
    <property type="match status" value="1"/>
</dbReference>
<keyword evidence="7" id="KW-0479">Metal-binding</keyword>
<dbReference type="Gene3D" id="4.10.70.10">
    <property type="entry name" value="Disintegrin domain"/>
    <property type="match status" value="1"/>
</dbReference>
<sequence length="1190" mass="133299">MHWIYIALFFLCYGAPCRVFAVSRRKREEVSRLKRQYPENEKLLNSIPSRFYNVIYPYQLRHQRKMGISTRDVNKDGEHFNETEFRIKAFNYILHLQLKLNTNLLAPNLYLKKTLPEGRVLVSHQKIEHCYYHGFIKDYPGAKVAFRTCNGISGVIHIQNETFVIHPFYGGDFSMNHPHVIFKHMYFSEKKGKNSCGNSDHYEWSYKYYRKPSRISFMKYKRDVRLVNKYVELALVLDQAMFDSRNTSVTSVINDAVQIINCVDMYFSSINTEISIVYIETWGHDGDQMEVVSNVRQTLLSFMGYVSRKLFKVAKDATHLLTGRSFGGMEVGMAVPDTICTEKAVGVSQDSNIYEPHLTAITVTHMLGHNLGLSHDTSEDCKCQDWWGCIMSASVLGKNQIQPYHFSTCSKEKYVYSLKSGHAICLLNKPNQLHDFTDCGNGKIEGEEECDCGNFEDCKQNDPCCDPITCKLKMEAECAMGDCCDRCKLRAAGQVCRPVATECDIPEACDGKSGQCPPNLYRKNGDSCADGNGYCFQGNCPTTDKQCSYIWGYGGVTAQDECFKFNMQGIISGHCGSDGKGGFISCSPDNMRCGSLQCQRGAASPLISGMNANYTRTIASIEGVKYECKITSGTISKDIPDMGMVADGSKCGENRICINQSCVDVITYRSPGTCPTNNIALNCSGHGVCSNVNTCHCQKGWTSPDCSQRVKVFDIVTTPPPVPTEKDTKVQNSWKNSTSGTTKYVEKEDSLSASSLVIVLVSVVGGVFIFFALLATCYRRKSNGPKHDSAKGQNSKTSGPGSALGKDDEESSHENVSRMITFGSMPSYREDKLHEMRRQQLRKNTSCSEGEEVDLLDEMSTFIELSPNNLSKVPERGILKHGDGKEKWSDEASQSDNQDILSQSDNRDSDQLTEVERNLKSMNGYHEEILEALHSASSHRPQPDTLTSPCQEHLPSFGQTVGDYGSLQFMKSSSPEEQLETESGDEVEETVPPCGPIRIRNLEDLLRQLEHQPGPHTSPEGSEDIRLSEPEADRHYHLDHPRLFRPTPRSENCFSPYSEVEEDEEEDNGREEEEEDVDEDGSGYASPTLVRSASEEALPVTVKKDYSYERNLNTRQHDEKALKRETCDYFPSPPSDTNSYEEEASSFHSVPPASHRPVEPLPAPTSSTTGAQPISGAKRKTKKKFPEYKI</sequence>
<dbReference type="InterPro" id="IPR036436">
    <property type="entry name" value="Disintegrin_dom_sf"/>
</dbReference>
<dbReference type="Pfam" id="PF01562">
    <property type="entry name" value="Pep_M12B_propep"/>
    <property type="match status" value="1"/>
</dbReference>
<dbReference type="PANTHER" id="PTHR11905">
    <property type="entry name" value="ADAM A DISINTEGRIN AND METALLOPROTEASE DOMAIN"/>
    <property type="match status" value="1"/>
</dbReference>
<keyword evidence="4 9" id="KW-0472">Membrane</keyword>
<feature type="compositionally biased region" description="Basic and acidic residues" evidence="8">
    <location>
        <begin position="1023"/>
        <end position="1042"/>
    </location>
</feature>
<evidence type="ECO:0000256" key="3">
    <source>
        <dbReference type="ARBA" id="ARBA00022989"/>
    </source>
</evidence>
<feature type="compositionally biased region" description="Acidic residues" evidence="8">
    <location>
        <begin position="977"/>
        <end position="989"/>
    </location>
</feature>
<dbReference type="Pfam" id="PF08516">
    <property type="entry name" value="ADAM_CR"/>
    <property type="match status" value="1"/>
</dbReference>
<dbReference type="PROSITE" id="PS01186">
    <property type="entry name" value="EGF_2"/>
    <property type="match status" value="1"/>
</dbReference>
<protein>
    <submittedName>
        <fullName evidence="14">Disintegrin and metalloproteinase domain-containing protein 9-like isoform X2</fullName>
    </submittedName>
</protein>
<feature type="compositionally biased region" description="Acidic residues" evidence="8">
    <location>
        <begin position="1059"/>
        <end position="1081"/>
    </location>
</feature>
<dbReference type="PROSITE" id="PS00427">
    <property type="entry name" value="DISINTEGRIN_1"/>
    <property type="match status" value="1"/>
</dbReference>
<feature type="region of interest" description="Disordered" evidence="8">
    <location>
        <begin position="783"/>
        <end position="816"/>
    </location>
</feature>
<feature type="compositionally biased region" description="Basic and acidic residues" evidence="8">
    <location>
        <begin position="1115"/>
        <end position="1127"/>
    </location>
</feature>
<feature type="domain" description="Disintegrin" evidence="11">
    <location>
        <begin position="436"/>
        <end position="524"/>
    </location>
</feature>
<dbReference type="Proteomes" id="UP000694941">
    <property type="component" value="Unplaced"/>
</dbReference>
<dbReference type="PANTHER" id="PTHR11905:SF237">
    <property type="entry name" value="MIND-MELD, ISOFORM J"/>
    <property type="match status" value="1"/>
</dbReference>
<reference evidence="14" key="1">
    <citation type="submission" date="2025-08" db="UniProtKB">
        <authorList>
            <consortium name="RefSeq"/>
        </authorList>
    </citation>
    <scope>IDENTIFICATION</scope>
    <source>
        <tissue evidence="14">Muscle</tissue>
    </source>
</reference>
<keyword evidence="2 9" id="KW-0812">Transmembrane</keyword>
<gene>
    <name evidence="14" type="primary">LOC106468887</name>
</gene>
<dbReference type="GeneID" id="106468887"/>
<evidence type="ECO:0000256" key="10">
    <source>
        <dbReference type="SAM" id="SignalP"/>
    </source>
</evidence>
<evidence type="ECO:0000256" key="9">
    <source>
        <dbReference type="SAM" id="Phobius"/>
    </source>
</evidence>
<keyword evidence="10" id="KW-0732">Signal</keyword>
<dbReference type="InterPro" id="IPR001762">
    <property type="entry name" value="Disintegrin_dom"/>
</dbReference>
<feature type="disulfide bond" evidence="6">
    <location>
        <begin position="496"/>
        <end position="516"/>
    </location>
</feature>
<evidence type="ECO:0000313" key="13">
    <source>
        <dbReference type="Proteomes" id="UP000694941"/>
    </source>
</evidence>
<dbReference type="Pfam" id="PF01421">
    <property type="entry name" value="Reprolysin"/>
    <property type="match status" value="1"/>
</dbReference>
<dbReference type="PROSITE" id="PS50215">
    <property type="entry name" value="ADAM_MEPRO"/>
    <property type="match status" value="1"/>
</dbReference>
<comment type="subcellular location">
    <subcellularLocation>
        <location evidence="1">Membrane</location>
        <topology evidence="1">Single-pass type I membrane protein</topology>
    </subcellularLocation>
</comment>
<keyword evidence="13" id="KW-1185">Reference proteome</keyword>
<feature type="transmembrane region" description="Helical" evidence="9">
    <location>
        <begin position="756"/>
        <end position="778"/>
    </location>
</feature>
<dbReference type="InterPro" id="IPR018358">
    <property type="entry name" value="Disintegrin_CS"/>
</dbReference>
<dbReference type="SUPFAM" id="SSF57552">
    <property type="entry name" value="Blood coagulation inhibitor (disintegrin)"/>
    <property type="match status" value="1"/>
</dbReference>
<keyword evidence="5 6" id="KW-1015">Disulfide bond</keyword>
<name>A0ABM1TAQ6_LIMPO</name>
<feature type="binding site" evidence="7">
    <location>
        <position position="375"/>
    </location>
    <ligand>
        <name>Zn(2+)</name>
        <dbReference type="ChEBI" id="CHEBI:29105"/>
        <note>catalytic</note>
    </ligand>
</feature>
<feature type="domain" description="Peptidase M12B" evidence="12">
    <location>
        <begin position="229"/>
        <end position="430"/>
    </location>
</feature>
<feature type="compositionally biased region" description="Basic and acidic residues" evidence="8">
    <location>
        <begin position="873"/>
        <end position="890"/>
    </location>
</feature>
<feature type="binding site" evidence="7">
    <location>
        <position position="369"/>
    </location>
    <ligand>
        <name>Zn(2+)</name>
        <dbReference type="ChEBI" id="CHEBI:29105"/>
        <note>catalytic</note>
    </ligand>
</feature>
<dbReference type="InterPro" id="IPR002870">
    <property type="entry name" value="Peptidase_M12B_N"/>
</dbReference>
<proteinExistence type="predicted"/>
<keyword evidence="3 9" id="KW-1133">Transmembrane helix</keyword>
<feature type="compositionally biased region" description="Polar residues" evidence="8">
    <location>
        <begin position="891"/>
        <end position="904"/>
    </location>
</feature>
<keyword evidence="7" id="KW-0862">Zinc</keyword>
<dbReference type="InterPro" id="IPR006586">
    <property type="entry name" value="ADAM_Cys-rich"/>
</dbReference>
<evidence type="ECO:0000259" key="11">
    <source>
        <dbReference type="PROSITE" id="PS50214"/>
    </source>
</evidence>
<dbReference type="InterPro" id="IPR001590">
    <property type="entry name" value="Peptidase_M12B"/>
</dbReference>
<evidence type="ECO:0000259" key="12">
    <source>
        <dbReference type="PROSITE" id="PS50215"/>
    </source>
</evidence>
<dbReference type="CDD" id="cd04269">
    <property type="entry name" value="ZnMc_adamalysin_II_like"/>
    <property type="match status" value="1"/>
</dbReference>
<organism evidence="13 14">
    <name type="scientific">Limulus polyphemus</name>
    <name type="common">Atlantic horseshoe crab</name>
    <dbReference type="NCBI Taxonomy" id="6850"/>
    <lineage>
        <taxon>Eukaryota</taxon>
        <taxon>Metazoa</taxon>
        <taxon>Ecdysozoa</taxon>
        <taxon>Arthropoda</taxon>
        <taxon>Chelicerata</taxon>
        <taxon>Merostomata</taxon>
        <taxon>Xiphosura</taxon>
        <taxon>Limulidae</taxon>
        <taxon>Limulus</taxon>
    </lineage>
</organism>
<dbReference type="Pfam" id="PF00200">
    <property type="entry name" value="Disintegrin"/>
    <property type="match status" value="1"/>
</dbReference>
<dbReference type="PRINTS" id="PR00289">
    <property type="entry name" value="DISINTEGRIN"/>
</dbReference>
<dbReference type="Gene3D" id="3.40.390.10">
    <property type="entry name" value="Collagenase (Catalytic Domain)"/>
    <property type="match status" value="1"/>
</dbReference>
<feature type="region of interest" description="Disordered" evidence="8">
    <location>
        <begin position="1011"/>
        <end position="1190"/>
    </location>
</feature>
<evidence type="ECO:0000256" key="6">
    <source>
        <dbReference type="PROSITE-ProRule" id="PRU00068"/>
    </source>
</evidence>
<evidence type="ECO:0000256" key="1">
    <source>
        <dbReference type="ARBA" id="ARBA00004479"/>
    </source>
</evidence>
<feature type="binding site" evidence="7">
    <location>
        <position position="365"/>
    </location>
    <ligand>
        <name>Zn(2+)</name>
        <dbReference type="ChEBI" id="CHEBI:29105"/>
        <note>catalytic</note>
    </ligand>
</feature>
<feature type="region of interest" description="Disordered" evidence="8">
    <location>
        <begin position="973"/>
        <end position="994"/>
    </location>
</feature>
<dbReference type="RefSeq" id="XP_022252962.1">
    <property type="nucleotide sequence ID" value="XM_022397254.1"/>
</dbReference>
<feature type="compositionally biased region" description="Polar residues" evidence="8">
    <location>
        <begin position="791"/>
        <end position="800"/>
    </location>
</feature>
<dbReference type="SUPFAM" id="SSF55486">
    <property type="entry name" value="Metalloproteases ('zincins'), catalytic domain"/>
    <property type="match status" value="1"/>
</dbReference>
<feature type="signal peptide" evidence="10">
    <location>
        <begin position="1"/>
        <end position="21"/>
    </location>
</feature>
<dbReference type="PROSITE" id="PS50214">
    <property type="entry name" value="DISINTEGRIN_2"/>
    <property type="match status" value="1"/>
</dbReference>
<evidence type="ECO:0000256" key="8">
    <source>
        <dbReference type="SAM" id="MobiDB-lite"/>
    </source>
</evidence>
<evidence type="ECO:0000256" key="2">
    <source>
        <dbReference type="ARBA" id="ARBA00022692"/>
    </source>
</evidence>
<evidence type="ECO:0000256" key="4">
    <source>
        <dbReference type="ARBA" id="ARBA00023136"/>
    </source>
</evidence>
<dbReference type="InterPro" id="IPR024079">
    <property type="entry name" value="MetalloPept_cat_dom_sf"/>
</dbReference>
<comment type="caution">
    <text evidence="7">Lacks conserved residue(s) required for the propagation of feature annotation.</text>
</comment>
<evidence type="ECO:0000313" key="14">
    <source>
        <dbReference type="RefSeq" id="XP_022252962.1"/>
    </source>
</evidence>
<feature type="region of interest" description="Disordered" evidence="8">
    <location>
        <begin position="873"/>
        <end position="911"/>
    </location>
</feature>
<feature type="compositionally biased region" description="Polar residues" evidence="8">
    <location>
        <begin position="730"/>
        <end position="742"/>
    </location>
</feature>
<feature type="region of interest" description="Disordered" evidence="8">
    <location>
        <begin position="718"/>
        <end position="745"/>
    </location>
</feature>
<dbReference type="SMART" id="SM00608">
    <property type="entry name" value="ACR"/>
    <property type="match status" value="1"/>
</dbReference>
<dbReference type="Gene3D" id="2.10.25.10">
    <property type="entry name" value="Laminin"/>
    <property type="match status" value="1"/>
</dbReference>
<evidence type="ECO:0000256" key="5">
    <source>
        <dbReference type="ARBA" id="ARBA00023157"/>
    </source>
</evidence>
<feature type="chain" id="PRO_5047475472" evidence="10">
    <location>
        <begin position="22"/>
        <end position="1190"/>
    </location>
</feature>
<dbReference type="InterPro" id="IPR034027">
    <property type="entry name" value="Reprolysin_adamalysin"/>
</dbReference>
<evidence type="ECO:0000256" key="7">
    <source>
        <dbReference type="PROSITE-ProRule" id="PRU00276"/>
    </source>
</evidence>
<dbReference type="InterPro" id="IPR000742">
    <property type="entry name" value="EGF"/>
</dbReference>